<dbReference type="GO" id="GO:0043828">
    <property type="term" value="F:tRNA 2-selenouridine synthase activity"/>
    <property type="evidence" value="ECO:0007669"/>
    <property type="project" value="UniProtKB-EC"/>
</dbReference>
<dbReference type="EMBL" id="CP001801">
    <property type="protein sequence ID" value="ACX97205.1"/>
    <property type="molecule type" value="Genomic_DNA"/>
</dbReference>
<dbReference type="InterPro" id="IPR036873">
    <property type="entry name" value="Rhodanese-like_dom_sf"/>
</dbReference>
<reference evidence="4 5" key="1">
    <citation type="submission" date="2009-10" db="EMBL/GenBank/DDBJ databases">
        <title>Complete sequence of Halothiobacillus neapolitanus c2.</title>
        <authorList>
            <consortium name="US DOE Joint Genome Institute"/>
            <person name="Lucas S."/>
            <person name="Copeland A."/>
            <person name="Lapidus A."/>
            <person name="Glavina del Rio T."/>
            <person name="Tice H."/>
            <person name="Bruce D."/>
            <person name="Goodwin L."/>
            <person name="Pitluck S."/>
            <person name="Davenport K."/>
            <person name="Brettin T."/>
            <person name="Detter J.C."/>
            <person name="Han C."/>
            <person name="Tapia R."/>
            <person name="Larimer F."/>
            <person name="Land M."/>
            <person name="Hauser L."/>
            <person name="Kyrpides N."/>
            <person name="Mikhailova N."/>
            <person name="Kerfeld C."/>
            <person name="Cannon G."/>
            <person name="Heinhort S."/>
        </authorList>
    </citation>
    <scope>NUCLEOTIDE SEQUENCE [LARGE SCALE GENOMIC DNA]</scope>
    <source>
        <strain evidence="5">ATCC 23641 / c2</strain>
    </source>
</reference>
<name>D0KXL7_HALNC</name>
<dbReference type="NCBIfam" id="TIGR03167">
    <property type="entry name" value="tRNA_sel_U_synt"/>
    <property type="match status" value="1"/>
</dbReference>
<comment type="catalytic activity">
    <reaction evidence="2">
        <text>5-methylaminomethyl-2-(Se-phospho)selenouridine(34) in tRNA + H2O = 5-methylaminomethyl-2-selenouridine(34) in tRNA + phosphate</text>
        <dbReference type="Rhea" id="RHEA:60176"/>
        <dbReference type="Rhea" id="RHEA-COMP:10196"/>
        <dbReference type="Rhea" id="RHEA-COMP:15523"/>
        <dbReference type="ChEBI" id="CHEBI:15377"/>
        <dbReference type="ChEBI" id="CHEBI:43474"/>
        <dbReference type="ChEBI" id="CHEBI:82743"/>
        <dbReference type="ChEBI" id="CHEBI:143702"/>
    </reaction>
</comment>
<feature type="active site" description="S-selanylcysteine intermediate" evidence="2">
    <location>
        <position position="98"/>
    </location>
</feature>
<dbReference type="OrthoDB" id="9808735at2"/>
<dbReference type="PRINTS" id="PR01874">
    <property type="entry name" value="DNAREPAIRADA"/>
</dbReference>
<dbReference type="HOGENOM" id="CLU_043456_1_0_6"/>
<accession>D0KXL7</accession>
<keyword evidence="5" id="KW-1185">Reference proteome</keyword>
<dbReference type="PROSITE" id="PS50206">
    <property type="entry name" value="RHODANESE_3"/>
    <property type="match status" value="1"/>
</dbReference>
<sequence length="370" mass="42117">MVDCAPKETDLKRVFLENIPLLDVRAPIEFNAGAFPKSTNIPLLTDEERHLVGIRYKSQGQDAAIALGYALVDEQQKQQRIAQWAEFFETHPNGMLYCFRGGLRSRLTQRMLMDDAGITVPRIVGGYKALRRFLLDRLEADTAQAKLIVLGGRTGTGKTVLLNQCQRFVDLEGIAHHKGSAFGQELEAQPPQISIDNEIAIALMRNQVACPDTPIMLEDEGSKIGARRVPLPLWEAMQTAPLVVLHTPVEKRIEQVFEDYITSRFQKLIRIYGREQAEETLKTSILQSLDAIKKRLGHTRHKELFALALAGLSHYFESGNKHGIESLIEQLLVGYYDPMYDYQINKKKHRIVFQGTETEIRDWWFSRCDL</sequence>
<comment type="catalytic activity">
    <reaction evidence="2">
        <text>5-methylaminomethyl-S-(2E)-geranyl-thiouridine(34) in tRNA + selenophosphate + H(+) = 5-methylaminomethyl-2-(Se-phospho)selenouridine(34) in tRNA + (2E)-thiogeraniol</text>
        <dbReference type="Rhea" id="RHEA:60172"/>
        <dbReference type="Rhea" id="RHEA-COMP:14654"/>
        <dbReference type="Rhea" id="RHEA-COMP:15523"/>
        <dbReference type="ChEBI" id="CHEBI:15378"/>
        <dbReference type="ChEBI" id="CHEBI:16144"/>
        <dbReference type="ChEBI" id="CHEBI:140632"/>
        <dbReference type="ChEBI" id="CHEBI:143702"/>
        <dbReference type="ChEBI" id="CHEBI:143703"/>
    </reaction>
</comment>
<comment type="subunit">
    <text evidence="2">Monomer.</text>
</comment>
<keyword evidence="1 2" id="KW-0711">Selenium</keyword>
<dbReference type="InterPro" id="IPR027417">
    <property type="entry name" value="P-loop_NTPase"/>
</dbReference>
<dbReference type="PANTHER" id="PTHR30401:SF0">
    <property type="entry name" value="TRNA 2-SELENOURIDINE SYNTHASE"/>
    <property type="match status" value="1"/>
</dbReference>
<gene>
    <name evidence="2" type="primary">selU</name>
    <name evidence="4" type="ordered locus">Hneap_2396</name>
</gene>
<evidence type="ECO:0000256" key="1">
    <source>
        <dbReference type="ARBA" id="ARBA00023266"/>
    </source>
</evidence>
<comment type="catalytic activity">
    <reaction evidence="2">
        <text>5-methylaminomethyl-2-thiouridine(34) in tRNA + (2E)-geranyl diphosphate = 5-methylaminomethyl-S-(2E)-geranyl-thiouridine(34) in tRNA + diphosphate</text>
        <dbReference type="Rhea" id="RHEA:14085"/>
        <dbReference type="Rhea" id="RHEA-COMP:10195"/>
        <dbReference type="Rhea" id="RHEA-COMP:14654"/>
        <dbReference type="ChEBI" id="CHEBI:33019"/>
        <dbReference type="ChEBI" id="CHEBI:58057"/>
        <dbReference type="ChEBI" id="CHEBI:74455"/>
        <dbReference type="ChEBI" id="CHEBI:140632"/>
    </reaction>
</comment>
<organism evidence="4 5">
    <name type="scientific">Halothiobacillus neapolitanus (strain ATCC 23641 / DSM 15147 / CIP 104769 / NCIMB 8539 / c2)</name>
    <name type="common">Thiobacillus neapolitanus</name>
    <dbReference type="NCBI Taxonomy" id="555778"/>
    <lineage>
        <taxon>Bacteria</taxon>
        <taxon>Pseudomonadati</taxon>
        <taxon>Pseudomonadota</taxon>
        <taxon>Gammaproteobacteria</taxon>
        <taxon>Chromatiales</taxon>
        <taxon>Halothiobacillaceae</taxon>
        <taxon>Halothiobacillus</taxon>
    </lineage>
</organism>
<dbReference type="InterPro" id="IPR001763">
    <property type="entry name" value="Rhodanese-like_dom"/>
</dbReference>
<comment type="function">
    <text evidence="2">Involved in the post-transcriptional modification of the uridine at the wobble position (U34) of tRNA(Lys), tRNA(Glu) and tRNA(Gln). Catalyzes the conversion of 2-thiouridine (S2U-RNA) to 2-selenouridine (Se2U-RNA). Acts in a two-step process involving geranylation of 2-thiouridine (S2U) to S-geranyl-2-thiouridine (geS2U) and subsequent selenation of the latter derivative to 2-selenouridine (Se2U) in the tRNA chain.</text>
</comment>
<proteinExistence type="inferred from homology"/>
<evidence type="ECO:0000313" key="4">
    <source>
        <dbReference type="EMBL" id="ACX97205.1"/>
    </source>
</evidence>
<dbReference type="eggNOG" id="COG2603">
    <property type="taxonomic scope" value="Bacteria"/>
</dbReference>
<dbReference type="HAMAP" id="MF_01622">
    <property type="entry name" value="tRNA_sel_U_synth"/>
    <property type="match status" value="1"/>
</dbReference>
<dbReference type="AlphaFoldDB" id="D0KXL7"/>
<dbReference type="STRING" id="555778.Hneap_2396"/>
<keyword evidence="2" id="KW-0808">Transferase</keyword>
<evidence type="ECO:0000256" key="2">
    <source>
        <dbReference type="HAMAP-Rule" id="MF_01622"/>
    </source>
</evidence>
<dbReference type="GO" id="GO:0002098">
    <property type="term" value="P:tRNA wobble uridine modification"/>
    <property type="evidence" value="ECO:0007669"/>
    <property type="project" value="UniProtKB-UniRule"/>
</dbReference>
<dbReference type="EC" id="2.9.1.3" evidence="2"/>
<dbReference type="InterPro" id="IPR058840">
    <property type="entry name" value="AAA_SelU"/>
</dbReference>
<dbReference type="SMART" id="SM00450">
    <property type="entry name" value="RHOD"/>
    <property type="match status" value="1"/>
</dbReference>
<dbReference type="Gene3D" id="3.40.250.10">
    <property type="entry name" value="Rhodanese-like domain"/>
    <property type="match status" value="1"/>
</dbReference>
<dbReference type="RefSeq" id="WP_012825236.1">
    <property type="nucleotide sequence ID" value="NC_013422.1"/>
</dbReference>
<dbReference type="Pfam" id="PF26341">
    <property type="entry name" value="AAA_SelU"/>
    <property type="match status" value="1"/>
</dbReference>
<protein>
    <recommendedName>
        <fullName evidence="2">tRNA 2-selenouridine synthase</fullName>
        <ecNumber evidence="2">2.9.1.3</ecNumber>
    </recommendedName>
</protein>
<dbReference type="PANTHER" id="PTHR30401">
    <property type="entry name" value="TRNA 2-SELENOURIDINE SYNTHASE"/>
    <property type="match status" value="1"/>
</dbReference>
<evidence type="ECO:0000259" key="3">
    <source>
        <dbReference type="PROSITE" id="PS50206"/>
    </source>
</evidence>
<dbReference type="NCBIfam" id="NF008750">
    <property type="entry name" value="PRK11784.1-2"/>
    <property type="match status" value="1"/>
</dbReference>
<comment type="catalytic activity">
    <reaction evidence="2">
        <text>5-methylaminomethyl-2-thiouridine(34) in tRNA + selenophosphate + (2E)-geranyl diphosphate + H2O + H(+) = 5-methylaminomethyl-2-selenouridine(34) in tRNA + (2E)-thiogeraniol + phosphate + diphosphate</text>
        <dbReference type="Rhea" id="RHEA:42716"/>
        <dbReference type="Rhea" id="RHEA-COMP:10195"/>
        <dbReference type="Rhea" id="RHEA-COMP:10196"/>
        <dbReference type="ChEBI" id="CHEBI:15377"/>
        <dbReference type="ChEBI" id="CHEBI:15378"/>
        <dbReference type="ChEBI" id="CHEBI:16144"/>
        <dbReference type="ChEBI" id="CHEBI:33019"/>
        <dbReference type="ChEBI" id="CHEBI:43474"/>
        <dbReference type="ChEBI" id="CHEBI:58057"/>
        <dbReference type="ChEBI" id="CHEBI:74455"/>
        <dbReference type="ChEBI" id="CHEBI:82743"/>
        <dbReference type="ChEBI" id="CHEBI:143703"/>
        <dbReference type="EC" id="2.9.1.3"/>
    </reaction>
</comment>
<evidence type="ECO:0000313" key="5">
    <source>
        <dbReference type="Proteomes" id="UP000009102"/>
    </source>
</evidence>
<dbReference type="SUPFAM" id="SSF52821">
    <property type="entry name" value="Rhodanese/Cell cycle control phosphatase"/>
    <property type="match status" value="1"/>
</dbReference>
<feature type="domain" description="Rhodanese" evidence="3">
    <location>
        <begin position="15"/>
        <end position="139"/>
    </location>
</feature>
<comment type="similarity">
    <text evidence="2">Belongs to the SelU family.</text>
</comment>
<dbReference type="InterPro" id="IPR017582">
    <property type="entry name" value="SelU"/>
</dbReference>
<dbReference type="GO" id="GO:0016765">
    <property type="term" value="F:transferase activity, transferring alkyl or aryl (other than methyl) groups"/>
    <property type="evidence" value="ECO:0007669"/>
    <property type="project" value="UniProtKB-UniRule"/>
</dbReference>
<dbReference type="Proteomes" id="UP000009102">
    <property type="component" value="Chromosome"/>
</dbReference>
<dbReference type="KEGG" id="hna:Hneap_2396"/>
<dbReference type="SUPFAM" id="SSF52540">
    <property type="entry name" value="P-loop containing nucleoside triphosphate hydrolases"/>
    <property type="match status" value="1"/>
</dbReference>
<dbReference type="NCBIfam" id="NF008751">
    <property type="entry name" value="PRK11784.1-3"/>
    <property type="match status" value="1"/>
</dbReference>